<dbReference type="Proteomes" id="UP000821845">
    <property type="component" value="Chromosome 11"/>
</dbReference>
<evidence type="ECO:0000313" key="2">
    <source>
        <dbReference type="Proteomes" id="UP000821845"/>
    </source>
</evidence>
<proteinExistence type="predicted"/>
<sequence>MDEERCNRNCPRAFDSQGKARSTSRESGGDDSFSALDPSSKLDGTAVAEDKGKADEASTDSSLLFCWKCGAPFQCFDSLCEHVSMHLTDEKEIEECTATLEAMAVCYGDEFEHAGMLVELWNGNAKIPAKPVMSRVLL</sequence>
<keyword evidence="2" id="KW-1185">Reference proteome</keyword>
<gene>
    <name evidence="1" type="ORF">HPB50_017487</name>
</gene>
<dbReference type="EMBL" id="CM023491">
    <property type="protein sequence ID" value="KAH6941374.1"/>
    <property type="molecule type" value="Genomic_DNA"/>
</dbReference>
<accession>A0ACB7T5V4</accession>
<name>A0ACB7T5V4_HYAAI</name>
<protein>
    <submittedName>
        <fullName evidence="1">Uncharacterized protein</fullName>
    </submittedName>
</protein>
<organism evidence="1 2">
    <name type="scientific">Hyalomma asiaticum</name>
    <name type="common">Tick</name>
    <dbReference type="NCBI Taxonomy" id="266040"/>
    <lineage>
        <taxon>Eukaryota</taxon>
        <taxon>Metazoa</taxon>
        <taxon>Ecdysozoa</taxon>
        <taxon>Arthropoda</taxon>
        <taxon>Chelicerata</taxon>
        <taxon>Arachnida</taxon>
        <taxon>Acari</taxon>
        <taxon>Parasitiformes</taxon>
        <taxon>Ixodida</taxon>
        <taxon>Ixodoidea</taxon>
        <taxon>Ixodidae</taxon>
        <taxon>Hyalomminae</taxon>
        <taxon>Hyalomma</taxon>
    </lineage>
</organism>
<reference evidence="1" key="1">
    <citation type="submission" date="2020-05" db="EMBL/GenBank/DDBJ databases">
        <title>Large-scale comparative analyses of tick genomes elucidate their genetic diversity and vector capacities.</title>
        <authorList>
            <person name="Jia N."/>
            <person name="Wang J."/>
            <person name="Shi W."/>
            <person name="Du L."/>
            <person name="Sun Y."/>
            <person name="Zhan W."/>
            <person name="Jiang J."/>
            <person name="Wang Q."/>
            <person name="Zhang B."/>
            <person name="Ji P."/>
            <person name="Sakyi L.B."/>
            <person name="Cui X."/>
            <person name="Yuan T."/>
            <person name="Jiang B."/>
            <person name="Yang W."/>
            <person name="Lam T.T.-Y."/>
            <person name="Chang Q."/>
            <person name="Ding S."/>
            <person name="Wang X."/>
            <person name="Zhu J."/>
            <person name="Ruan X."/>
            <person name="Zhao L."/>
            <person name="Wei J."/>
            <person name="Que T."/>
            <person name="Du C."/>
            <person name="Cheng J."/>
            <person name="Dai P."/>
            <person name="Han X."/>
            <person name="Huang E."/>
            <person name="Gao Y."/>
            <person name="Liu J."/>
            <person name="Shao H."/>
            <person name="Ye R."/>
            <person name="Li L."/>
            <person name="Wei W."/>
            <person name="Wang X."/>
            <person name="Wang C."/>
            <person name="Yang T."/>
            <person name="Huo Q."/>
            <person name="Li W."/>
            <person name="Guo W."/>
            <person name="Chen H."/>
            <person name="Zhou L."/>
            <person name="Ni X."/>
            <person name="Tian J."/>
            <person name="Zhou Y."/>
            <person name="Sheng Y."/>
            <person name="Liu T."/>
            <person name="Pan Y."/>
            <person name="Xia L."/>
            <person name="Li J."/>
            <person name="Zhao F."/>
            <person name="Cao W."/>
        </authorList>
    </citation>
    <scope>NUCLEOTIDE SEQUENCE</scope>
    <source>
        <strain evidence="1">Hyas-2018</strain>
    </source>
</reference>
<evidence type="ECO:0000313" key="1">
    <source>
        <dbReference type="EMBL" id="KAH6941374.1"/>
    </source>
</evidence>
<comment type="caution">
    <text evidence="1">The sequence shown here is derived from an EMBL/GenBank/DDBJ whole genome shotgun (WGS) entry which is preliminary data.</text>
</comment>